<dbReference type="EMBL" id="AMZH03005719">
    <property type="protein sequence ID" value="RRT65714.1"/>
    <property type="molecule type" value="Genomic_DNA"/>
</dbReference>
<sequence length="73" mass="8056">MLMTTLAWWGRLSSTEEVVRNAMKKLTQGMADHNKAMAAAKTEEAKAKIVKSRAAKDYNSIAHLQQYTGNDSG</sequence>
<accession>A0A426ZP68</accession>
<evidence type="ECO:0000313" key="2">
    <source>
        <dbReference type="Proteomes" id="UP000287651"/>
    </source>
</evidence>
<evidence type="ECO:0000313" key="1">
    <source>
        <dbReference type="EMBL" id="RRT65714.1"/>
    </source>
</evidence>
<name>A0A426ZP68_ENSVE</name>
<reference evidence="1 2" key="1">
    <citation type="journal article" date="2014" name="Agronomy (Basel)">
        <title>A Draft Genome Sequence for Ensete ventricosum, the Drought-Tolerant Tree Against Hunger.</title>
        <authorList>
            <person name="Harrison J."/>
            <person name="Moore K.A."/>
            <person name="Paszkiewicz K."/>
            <person name="Jones T."/>
            <person name="Grant M."/>
            <person name="Ambacheew D."/>
            <person name="Muzemil S."/>
            <person name="Studholme D.J."/>
        </authorList>
    </citation>
    <scope>NUCLEOTIDE SEQUENCE [LARGE SCALE GENOMIC DNA]</scope>
</reference>
<dbReference type="AlphaFoldDB" id="A0A426ZP68"/>
<dbReference type="Proteomes" id="UP000287651">
    <property type="component" value="Unassembled WGS sequence"/>
</dbReference>
<dbReference type="InterPro" id="IPR008383">
    <property type="entry name" value="API5"/>
</dbReference>
<comment type="caution">
    <text evidence="1">The sequence shown here is derived from an EMBL/GenBank/DDBJ whole genome shotgun (WGS) entry which is preliminary data.</text>
</comment>
<organism evidence="1 2">
    <name type="scientific">Ensete ventricosum</name>
    <name type="common">Abyssinian banana</name>
    <name type="synonym">Musa ensete</name>
    <dbReference type="NCBI Taxonomy" id="4639"/>
    <lineage>
        <taxon>Eukaryota</taxon>
        <taxon>Viridiplantae</taxon>
        <taxon>Streptophyta</taxon>
        <taxon>Embryophyta</taxon>
        <taxon>Tracheophyta</taxon>
        <taxon>Spermatophyta</taxon>
        <taxon>Magnoliopsida</taxon>
        <taxon>Liliopsida</taxon>
        <taxon>Zingiberales</taxon>
        <taxon>Musaceae</taxon>
        <taxon>Ensete</taxon>
    </lineage>
</organism>
<gene>
    <name evidence="1" type="ORF">B296_00028208</name>
</gene>
<protein>
    <submittedName>
        <fullName evidence="1">Uncharacterized protein</fullName>
    </submittedName>
</protein>
<dbReference type="Pfam" id="PF05918">
    <property type="entry name" value="API5"/>
    <property type="match status" value="1"/>
</dbReference>
<proteinExistence type="predicted"/>